<gene>
    <name evidence="2" type="ORF">Fot_56488</name>
</gene>
<sequence>MNEMNPRMKRKSPLPFTKPWGAPSSLPNKLSCRDDTFLSGRSEKTSLHHETDRICRRHPRDLHKRLESLDPYNNFPQTRPGGYLALVKDQLDRASTLGKPVYEAILTSEIRDLSIRESKQEAQDLICDLLLREPNAK</sequence>
<evidence type="ECO:0000313" key="2">
    <source>
        <dbReference type="EMBL" id="KAL2457077.1"/>
    </source>
</evidence>
<protein>
    <submittedName>
        <fullName evidence="2">Uncharacterized protein</fullName>
    </submittedName>
</protein>
<keyword evidence="3" id="KW-1185">Reference proteome</keyword>
<proteinExistence type="predicted"/>
<organism evidence="2 3">
    <name type="scientific">Forsythia ovata</name>
    <dbReference type="NCBI Taxonomy" id="205694"/>
    <lineage>
        <taxon>Eukaryota</taxon>
        <taxon>Viridiplantae</taxon>
        <taxon>Streptophyta</taxon>
        <taxon>Embryophyta</taxon>
        <taxon>Tracheophyta</taxon>
        <taxon>Spermatophyta</taxon>
        <taxon>Magnoliopsida</taxon>
        <taxon>eudicotyledons</taxon>
        <taxon>Gunneridae</taxon>
        <taxon>Pentapetalae</taxon>
        <taxon>asterids</taxon>
        <taxon>lamiids</taxon>
        <taxon>Lamiales</taxon>
        <taxon>Oleaceae</taxon>
        <taxon>Forsythieae</taxon>
        <taxon>Forsythia</taxon>
    </lineage>
</organism>
<comment type="caution">
    <text evidence="2">The sequence shown here is derived from an EMBL/GenBank/DDBJ whole genome shotgun (WGS) entry which is preliminary data.</text>
</comment>
<evidence type="ECO:0000256" key="1">
    <source>
        <dbReference type="SAM" id="MobiDB-lite"/>
    </source>
</evidence>
<name>A0ABD1NZN1_9LAMI</name>
<dbReference type="AlphaFoldDB" id="A0ABD1NZN1"/>
<accession>A0ABD1NZN1</accession>
<evidence type="ECO:0000313" key="3">
    <source>
        <dbReference type="Proteomes" id="UP001604277"/>
    </source>
</evidence>
<dbReference type="EMBL" id="JBFOLJ010000045">
    <property type="protein sequence ID" value="KAL2457077.1"/>
    <property type="molecule type" value="Genomic_DNA"/>
</dbReference>
<reference evidence="3" key="1">
    <citation type="submission" date="2024-07" db="EMBL/GenBank/DDBJ databases">
        <title>Two chromosome-level genome assemblies of Korean endemic species Abeliophyllum distichum and Forsythia ovata (Oleaceae).</title>
        <authorList>
            <person name="Jang H."/>
        </authorList>
    </citation>
    <scope>NUCLEOTIDE SEQUENCE [LARGE SCALE GENOMIC DNA]</scope>
</reference>
<feature type="region of interest" description="Disordered" evidence="1">
    <location>
        <begin position="1"/>
        <end position="27"/>
    </location>
</feature>
<dbReference type="Proteomes" id="UP001604277">
    <property type="component" value="Unassembled WGS sequence"/>
</dbReference>